<keyword evidence="1" id="KW-1133">Transmembrane helix</keyword>
<dbReference type="RefSeq" id="WP_208894714.1">
    <property type="nucleotide sequence ID" value="NZ_CP066164.1"/>
</dbReference>
<comment type="caution">
    <text evidence="2">The sequence shown here is derived from an EMBL/GenBank/DDBJ whole genome shotgun (WGS) entry which is preliminary data.</text>
</comment>
<feature type="transmembrane region" description="Helical" evidence="1">
    <location>
        <begin position="12"/>
        <end position="30"/>
    </location>
</feature>
<reference evidence="2" key="1">
    <citation type="submission" date="2020-09" db="EMBL/GenBank/DDBJ databases">
        <title>Genome sequence of Vibrio parahaemolyticus isolates.</title>
        <authorList>
            <person name="Hammerl J.A."/>
            <person name="Strauch E."/>
        </authorList>
    </citation>
    <scope>NUCLEOTIDE SEQUENCE</scope>
    <source>
        <strain evidence="2">17-VB00146</strain>
    </source>
</reference>
<gene>
    <name evidence="2" type="ORF">IB292_21770</name>
</gene>
<name>A0A9Q3UGE7_VIBPH</name>
<evidence type="ECO:0000256" key="1">
    <source>
        <dbReference type="SAM" id="Phobius"/>
    </source>
</evidence>
<protein>
    <submittedName>
        <fullName evidence="2">Type II secretion system protein</fullName>
    </submittedName>
</protein>
<proteinExistence type="predicted"/>
<dbReference type="Proteomes" id="UP000726777">
    <property type="component" value="Unassembled WGS sequence"/>
</dbReference>
<keyword evidence="1" id="KW-0812">Transmembrane</keyword>
<organism evidence="2 3">
    <name type="scientific">Vibrio parahaemolyticus</name>
    <dbReference type="NCBI Taxonomy" id="670"/>
    <lineage>
        <taxon>Bacteria</taxon>
        <taxon>Pseudomonadati</taxon>
        <taxon>Pseudomonadota</taxon>
        <taxon>Gammaproteobacteria</taxon>
        <taxon>Vibrionales</taxon>
        <taxon>Vibrionaceae</taxon>
        <taxon>Vibrio</taxon>
    </lineage>
</organism>
<keyword evidence="1" id="KW-0472">Membrane</keyword>
<evidence type="ECO:0000313" key="3">
    <source>
        <dbReference type="Proteomes" id="UP000726777"/>
    </source>
</evidence>
<dbReference type="EMBL" id="JACVHL010000029">
    <property type="protein sequence ID" value="MCC3807652.1"/>
    <property type="molecule type" value="Genomic_DNA"/>
</dbReference>
<evidence type="ECO:0000313" key="2">
    <source>
        <dbReference type="EMBL" id="MCC3807652.1"/>
    </source>
</evidence>
<dbReference type="AlphaFoldDB" id="A0A9Q3UGE7"/>
<accession>A0A9Q3UGE7</accession>
<sequence length="321" mass="35887">MTLRHKQQGFAMLAGLLIVIGVLAIGGIYYSQYLTKQRIVRNSESFYNRVLYLKTQIHAYASDHYQDGWPINGSGIFPTELSDLEGDYVPECSAADNAQGFCMAVNQTPWGEIADEDYRVVGVPDDDSPEYFRAEIDLHLPDKDDAALKFEREATLSLFAQLPNLVYDDDENVLTVRIDRPDKAFAYDGLVKRSGDDSELLGDWDVGGDYSITNAKDYTIRNSDGSQKIVSRGLVDLYTLKNEERLKKPACPTGTEPRIALALGRITVTKEYELTGSQKPYLIETTDTDWQVGLVVRVKKLSTGKFTTINDGEILAITQCK</sequence>